<sequence length="106" mass="11998">MQGKFKTYFSLFLLVLMSIGLTISTLHSHHHLEWSHSSDFVDTGHCLTEDTTVCPISGYIFETDVLSASFFGEAFFKSKEIITDHQFFIDDYSTSVNRGRSPPALI</sequence>
<evidence type="ECO:0000313" key="1">
    <source>
        <dbReference type="EMBL" id="MCW9712391.1"/>
    </source>
</evidence>
<evidence type="ECO:0000313" key="2">
    <source>
        <dbReference type="Proteomes" id="UP001207337"/>
    </source>
</evidence>
<comment type="caution">
    <text evidence="1">The sequence shown here is derived from an EMBL/GenBank/DDBJ whole genome shotgun (WGS) entry which is preliminary data.</text>
</comment>
<proteinExistence type="predicted"/>
<dbReference type="EMBL" id="JAJNDC010000001">
    <property type="protein sequence ID" value="MCW9712391.1"/>
    <property type="molecule type" value="Genomic_DNA"/>
</dbReference>
<dbReference type="RefSeq" id="WP_265788322.1">
    <property type="nucleotide sequence ID" value="NZ_BAABRS010000001.1"/>
</dbReference>
<reference evidence="1 2" key="1">
    <citation type="submission" date="2021-11" db="EMBL/GenBank/DDBJ databases">
        <title>Aliifidinibius sp. nov., a new bacterium isolated from saline soil.</title>
        <authorList>
            <person name="Galisteo C."/>
            <person name="De La Haba R."/>
            <person name="Sanchez-Porro C."/>
            <person name="Ventosa A."/>
        </authorList>
    </citation>
    <scope>NUCLEOTIDE SEQUENCE [LARGE SCALE GENOMIC DNA]</scope>
    <source>
        <strain evidence="1 2">KACC 190600</strain>
    </source>
</reference>
<protein>
    <submittedName>
        <fullName evidence="1">Uncharacterized protein</fullName>
    </submittedName>
</protein>
<dbReference type="Proteomes" id="UP001207337">
    <property type="component" value="Unassembled WGS sequence"/>
</dbReference>
<keyword evidence="2" id="KW-1185">Reference proteome</keyword>
<gene>
    <name evidence="1" type="ORF">LQ318_05670</name>
</gene>
<organism evidence="1 2">
    <name type="scientific">Fodinibius salicampi</name>
    <dbReference type="NCBI Taxonomy" id="1920655"/>
    <lineage>
        <taxon>Bacteria</taxon>
        <taxon>Pseudomonadati</taxon>
        <taxon>Balneolota</taxon>
        <taxon>Balneolia</taxon>
        <taxon>Balneolales</taxon>
        <taxon>Balneolaceae</taxon>
        <taxon>Fodinibius</taxon>
    </lineage>
</organism>
<name>A0ABT3PX00_9BACT</name>
<accession>A0ABT3PX00</accession>